<reference evidence="1" key="1">
    <citation type="submission" date="2019-10" db="EMBL/GenBank/DDBJ databases">
        <title>Conservation and host-specific expression of non-tandemly repeated heterogenous ribosome RNA gene in arbuscular mycorrhizal fungi.</title>
        <authorList>
            <person name="Maeda T."/>
            <person name="Kobayashi Y."/>
            <person name="Nakagawa T."/>
            <person name="Ezawa T."/>
            <person name="Yamaguchi K."/>
            <person name="Bino T."/>
            <person name="Nishimoto Y."/>
            <person name="Shigenobu S."/>
            <person name="Kawaguchi M."/>
        </authorList>
    </citation>
    <scope>NUCLEOTIDE SEQUENCE</scope>
    <source>
        <strain evidence="1">HR1</strain>
    </source>
</reference>
<accession>A0A8H3L7U1</accession>
<evidence type="ECO:0000313" key="1">
    <source>
        <dbReference type="EMBL" id="GES82254.1"/>
    </source>
</evidence>
<dbReference type="Proteomes" id="UP000615446">
    <property type="component" value="Unassembled WGS sequence"/>
</dbReference>
<organism evidence="1 2">
    <name type="scientific">Rhizophagus clarus</name>
    <dbReference type="NCBI Taxonomy" id="94130"/>
    <lineage>
        <taxon>Eukaryota</taxon>
        <taxon>Fungi</taxon>
        <taxon>Fungi incertae sedis</taxon>
        <taxon>Mucoromycota</taxon>
        <taxon>Glomeromycotina</taxon>
        <taxon>Glomeromycetes</taxon>
        <taxon>Glomerales</taxon>
        <taxon>Glomeraceae</taxon>
        <taxon>Rhizophagus</taxon>
    </lineage>
</organism>
<dbReference type="EMBL" id="BLAL01000059">
    <property type="protein sequence ID" value="GES82254.1"/>
    <property type="molecule type" value="Genomic_DNA"/>
</dbReference>
<name>A0A8H3L7U1_9GLOM</name>
<dbReference type="AlphaFoldDB" id="A0A8H3L7U1"/>
<sequence>MHKILTICGISRLTLQISKYGFLIRQFLQFEYPWSLDTWELVKTTSTLGFLQDVCVELWVWFWGIGNSFVFWLNGENKNSLDL</sequence>
<proteinExistence type="predicted"/>
<comment type="caution">
    <text evidence="1">The sequence shown here is derived from an EMBL/GenBank/DDBJ whole genome shotgun (WGS) entry which is preliminary data.</text>
</comment>
<evidence type="ECO:0000313" key="2">
    <source>
        <dbReference type="Proteomes" id="UP000615446"/>
    </source>
</evidence>
<protein>
    <submittedName>
        <fullName evidence="1">Uncharacterized protein</fullName>
    </submittedName>
</protein>
<gene>
    <name evidence="1" type="ORF">RCL2_000947200</name>
</gene>